<feature type="non-terminal residue" evidence="1">
    <location>
        <position position="61"/>
    </location>
</feature>
<dbReference type="InterPro" id="IPR015943">
    <property type="entry name" value="WD40/YVTN_repeat-like_dom_sf"/>
</dbReference>
<dbReference type="EMBL" id="BARS01031342">
    <property type="protein sequence ID" value="GAG17057.1"/>
    <property type="molecule type" value="Genomic_DNA"/>
</dbReference>
<dbReference type="AlphaFoldDB" id="X0W143"/>
<dbReference type="Gene3D" id="2.130.10.10">
    <property type="entry name" value="YVTN repeat-like/Quinoprotein amine dehydrogenase"/>
    <property type="match status" value="1"/>
</dbReference>
<accession>X0W143</accession>
<organism evidence="1">
    <name type="scientific">marine sediment metagenome</name>
    <dbReference type="NCBI Taxonomy" id="412755"/>
    <lineage>
        <taxon>unclassified sequences</taxon>
        <taxon>metagenomes</taxon>
        <taxon>ecological metagenomes</taxon>
    </lineage>
</organism>
<name>X0W143_9ZZZZ</name>
<proteinExistence type="predicted"/>
<protein>
    <submittedName>
        <fullName evidence="1">Uncharacterized protein</fullName>
    </submittedName>
</protein>
<comment type="caution">
    <text evidence="1">The sequence shown here is derived from an EMBL/GenBank/DDBJ whole genome shotgun (WGS) entry which is preliminary data.</text>
</comment>
<evidence type="ECO:0000313" key="1">
    <source>
        <dbReference type="EMBL" id="GAG17057.1"/>
    </source>
</evidence>
<gene>
    <name evidence="1" type="ORF">S01H1_48790</name>
</gene>
<sequence length="61" mass="6730">MFKRPMAIFLILTGFVCTQTFAVTVYTVEDGLPSNGIRSQYIDSEGNKWFGGKSGGVSKYD</sequence>
<reference evidence="1" key="1">
    <citation type="journal article" date="2014" name="Front. Microbiol.">
        <title>High frequency of phylogenetically diverse reductive dehalogenase-homologous genes in deep subseafloor sedimentary metagenomes.</title>
        <authorList>
            <person name="Kawai M."/>
            <person name="Futagami T."/>
            <person name="Toyoda A."/>
            <person name="Takaki Y."/>
            <person name="Nishi S."/>
            <person name="Hori S."/>
            <person name="Arai W."/>
            <person name="Tsubouchi T."/>
            <person name="Morono Y."/>
            <person name="Uchiyama I."/>
            <person name="Ito T."/>
            <person name="Fujiyama A."/>
            <person name="Inagaki F."/>
            <person name="Takami H."/>
        </authorList>
    </citation>
    <scope>NUCLEOTIDE SEQUENCE</scope>
    <source>
        <strain evidence="1">Expedition CK06-06</strain>
    </source>
</reference>